<dbReference type="InterPro" id="IPR003731">
    <property type="entry name" value="Di-Nase_FeMo-co_biosynth"/>
</dbReference>
<dbReference type="NCBIfam" id="TIGR01290">
    <property type="entry name" value="nifB"/>
    <property type="match status" value="1"/>
</dbReference>
<keyword evidence="12" id="KW-0456">Lyase</keyword>
<evidence type="ECO:0000256" key="12">
    <source>
        <dbReference type="ARBA" id="ARBA00023239"/>
    </source>
</evidence>
<dbReference type="SFLD" id="SFLDG01067">
    <property type="entry name" value="SPASM/twitch_domain_containing"/>
    <property type="match status" value="1"/>
</dbReference>
<evidence type="ECO:0000256" key="8">
    <source>
        <dbReference type="ARBA" id="ARBA00022723"/>
    </source>
</evidence>
<dbReference type="Gene3D" id="3.20.20.70">
    <property type="entry name" value="Aldolase class I"/>
    <property type="match status" value="1"/>
</dbReference>
<reference evidence="17" key="1">
    <citation type="submission" date="2023-07" db="EMBL/GenBank/DDBJ databases">
        <title>Molecular identification of indigenous halophilic bacteria isolated from red sea cost, biodegradation of synthetic dyes and assessment of degraded metabolite toxicity.</title>
        <authorList>
            <person name="Chaieb K."/>
            <person name="Altayb H.N."/>
        </authorList>
    </citation>
    <scope>NUCLEOTIDE SEQUENCE [LARGE SCALE GENOMIC DNA]</scope>
    <source>
        <strain evidence="17">K20</strain>
    </source>
</reference>
<gene>
    <name evidence="16" type="primary">nifB</name>
    <name evidence="16" type="ORF">LDJ79_22905</name>
</gene>
<evidence type="ECO:0000256" key="10">
    <source>
        <dbReference type="ARBA" id="ARBA00023014"/>
    </source>
</evidence>
<comment type="function">
    <text evidence="2">Involved in the biosynthesis of the iron-molybdenum cofactor (FeMo-co or M-cluster) found in the dinitrogenase enzyme of the nitrogenase complex in nitrogen-fixing microorganisms. NifB catalyzes the crucial step of radical SAM-dependent carbide insertion that occurs concomitant with the insertion of a 9th sulfur and the rearrangement/coupling of two [4Fe-4S] clusters into a [8Fe-9S-C] cluster, the precursor to the M-cluster.</text>
</comment>
<dbReference type="SUPFAM" id="SSF102114">
    <property type="entry name" value="Radical SAM enzymes"/>
    <property type="match status" value="1"/>
</dbReference>
<dbReference type="RefSeq" id="WP_225252250.1">
    <property type="nucleotide sequence ID" value="NZ_JAIWIU010000225.1"/>
</dbReference>
<dbReference type="CDD" id="cd00852">
    <property type="entry name" value="NifB"/>
    <property type="match status" value="1"/>
</dbReference>
<keyword evidence="7" id="KW-0949">S-adenosyl-L-methionine</keyword>
<dbReference type="SUPFAM" id="SSF53146">
    <property type="entry name" value="Nitrogenase accessory factor-like"/>
    <property type="match status" value="1"/>
</dbReference>
<dbReference type="PROSITE" id="PS51918">
    <property type="entry name" value="RADICAL_SAM"/>
    <property type="match status" value="1"/>
</dbReference>
<evidence type="ECO:0000259" key="15">
    <source>
        <dbReference type="PROSITE" id="PS51918"/>
    </source>
</evidence>
<evidence type="ECO:0000256" key="14">
    <source>
        <dbReference type="ARBA" id="ARBA00032102"/>
    </source>
</evidence>
<dbReference type="CDD" id="cd01335">
    <property type="entry name" value="Radical_SAM"/>
    <property type="match status" value="1"/>
</dbReference>
<accession>A0ABS7YVR8</accession>
<dbReference type="PANTHER" id="PTHR43787">
    <property type="entry name" value="FEMO COFACTOR BIOSYNTHESIS PROTEIN NIFB-RELATED"/>
    <property type="match status" value="1"/>
</dbReference>
<evidence type="ECO:0000256" key="7">
    <source>
        <dbReference type="ARBA" id="ARBA00022691"/>
    </source>
</evidence>
<dbReference type="Gene3D" id="3.30.420.130">
    <property type="entry name" value="Dinitrogenase iron-molybdenum cofactor biosynthesis domain"/>
    <property type="match status" value="1"/>
</dbReference>
<keyword evidence="10" id="KW-0411">Iron-sulfur</keyword>
<dbReference type="InterPro" id="IPR007197">
    <property type="entry name" value="rSAM"/>
</dbReference>
<comment type="caution">
    <text evidence="16">The sequence shown here is derived from an EMBL/GenBank/DDBJ whole genome shotgun (WGS) entry which is preliminary data.</text>
</comment>
<evidence type="ECO:0000313" key="17">
    <source>
        <dbReference type="Proteomes" id="UP001199044"/>
    </source>
</evidence>
<organism evidence="16 17">
    <name type="scientific">Vibrio tritonius</name>
    <dbReference type="NCBI Taxonomy" id="1435069"/>
    <lineage>
        <taxon>Bacteria</taxon>
        <taxon>Pseudomonadati</taxon>
        <taxon>Pseudomonadota</taxon>
        <taxon>Gammaproteobacteria</taxon>
        <taxon>Vibrionales</taxon>
        <taxon>Vibrionaceae</taxon>
        <taxon>Vibrio</taxon>
    </lineage>
</organism>
<evidence type="ECO:0000256" key="3">
    <source>
        <dbReference type="ARBA" id="ARBA00005155"/>
    </source>
</evidence>
<feature type="domain" description="Radical SAM core" evidence="15">
    <location>
        <begin position="40"/>
        <end position="289"/>
    </location>
</feature>
<evidence type="ECO:0000256" key="9">
    <source>
        <dbReference type="ARBA" id="ARBA00023004"/>
    </source>
</evidence>
<dbReference type="Pfam" id="PF04055">
    <property type="entry name" value="Radical_SAM"/>
    <property type="match status" value="1"/>
</dbReference>
<dbReference type="InterPro" id="IPR058240">
    <property type="entry name" value="rSAM_sf"/>
</dbReference>
<dbReference type="SFLD" id="SFLDF00281">
    <property type="entry name" value="FeMo_cofactor_biosynthesis_pro"/>
    <property type="match status" value="1"/>
</dbReference>
<dbReference type="InterPro" id="IPR005980">
    <property type="entry name" value="Nase_CF_NifB"/>
</dbReference>
<evidence type="ECO:0000256" key="4">
    <source>
        <dbReference type="ARBA" id="ARBA00006804"/>
    </source>
</evidence>
<dbReference type="InterPro" id="IPR036105">
    <property type="entry name" value="DiNase_FeMo-co_biosyn_sf"/>
</dbReference>
<evidence type="ECO:0000256" key="1">
    <source>
        <dbReference type="ARBA" id="ARBA00001966"/>
    </source>
</evidence>
<evidence type="ECO:0000256" key="2">
    <source>
        <dbReference type="ARBA" id="ARBA00003522"/>
    </source>
</evidence>
<dbReference type="SFLD" id="SFLDG01068">
    <property type="entry name" value="FeMo_cofactor_biosynthesis_pro"/>
    <property type="match status" value="1"/>
</dbReference>
<evidence type="ECO:0000256" key="13">
    <source>
        <dbReference type="ARBA" id="ARBA00030926"/>
    </source>
</evidence>
<dbReference type="PROSITE" id="PS01305">
    <property type="entry name" value="MOAA_NIFB_PQQE"/>
    <property type="match status" value="1"/>
</dbReference>
<comment type="similarity">
    <text evidence="4">Belongs to the radical SAM superfamily. NifB family.</text>
</comment>
<dbReference type="SFLD" id="SFLDS00029">
    <property type="entry name" value="Radical_SAM"/>
    <property type="match status" value="1"/>
</dbReference>
<keyword evidence="17" id="KW-1185">Reference proteome</keyword>
<comment type="cofactor">
    <cofactor evidence="1">
        <name>[4Fe-4S] cluster</name>
        <dbReference type="ChEBI" id="CHEBI:49883"/>
    </cofactor>
</comment>
<protein>
    <recommendedName>
        <fullName evidence="5">FeMo cofactor biosynthesis protein NifB</fullName>
    </recommendedName>
    <alternativeName>
        <fullName evidence="14">Nitrogenase cofactor maturase NifB</fullName>
    </alternativeName>
    <alternativeName>
        <fullName evidence="13">Radical SAM assemblase NifB</fullName>
    </alternativeName>
</protein>
<dbReference type="Pfam" id="PF02579">
    <property type="entry name" value="Nitro_FeMo-Co"/>
    <property type="match status" value="1"/>
</dbReference>
<dbReference type="EMBL" id="JAIWIU010000225">
    <property type="protein sequence ID" value="MCA2018981.1"/>
    <property type="molecule type" value="Genomic_DNA"/>
</dbReference>
<dbReference type="InterPro" id="IPR034165">
    <property type="entry name" value="NifB_C"/>
</dbReference>
<dbReference type="PANTHER" id="PTHR43787:SF13">
    <property type="entry name" value="FEMO COFACTOR BIOSYNTHESIS PROTEIN NIFB"/>
    <property type="match status" value="1"/>
</dbReference>
<keyword evidence="11" id="KW-0535">Nitrogen fixation</keyword>
<evidence type="ECO:0000256" key="5">
    <source>
        <dbReference type="ARBA" id="ARBA00021702"/>
    </source>
</evidence>
<keyword evidence="9" id="KW-0408">Iron</keyword>
<evidence type="ECO:0000256" key="6">
    <source>
        <dbReference type="ARBA" id="ARBA00022485"/>
    </source>
</evidence>
<name>A0ABS7YVR8_9VIBR</name>
<evidence type="ECO:0000256" key="11">
    <source>
        <dbReference type="ARBA" id="ARBA00023231"/>
    </source>
</evidence>
<sequence length="466" mass="51275">MESPSSSTGSQPTANDNIRHFFSKEVQDQIAQHPCYSQQAHQYARMHLPVAPACNIQCNYCNRKYDCSNESRPGVVSQVMDTAQALRQFSAIKRRAPNLSVVGIAGPGDALANPQVTFATLRQIKRQDPSAQLCISTNGLALEEHVDTLVELGVHHLTITINCTDPEIGAKIYPWIFHQHRRYKGREAATLLIERQFAGLKKAAQAGLLVKVNTVLIPGVNDQHIVDVSEAVKQHGALLHNIMPLISDPAHGTYFGLSGQRGPTAEELQLAREASGGFMPQMTHCQQCRADTVGMLGDGESHCGSGHEGEPSPCHSSDNIEQPLNDASFLLAIASNGSEHIQTHFGHATAFEIYQFEPSQQQFLFKETREVALYCHGKTDCPEEEEKNAILDVVSDCHLLLCARIGITPWRELEKRGVTPNVDFAFQPIAEALKTIALQQTDASLASNRNNITNMNTTEKTWRSAQ</sequence>
<comment type="pathway">
    <text evidence="3">Cofactor biosynthesis; Fe-Mo cofactor biosynthesis.</text>
</comment>
<keyword evidence="6" id="KW-0004">4Fe-4S</keyword>
<keyword evidence="8" id="KW-0479">Metal-binding</keyword>
<proteinExistence type="inferred from homology"/>
<evidence type="ECO:0000313" key="16">
    <source>
        <dbReference type="EMBL" id="MCA2018981.1"/>
    </source>
</evidence>
<dbReference type="InterPro" id="IPR013785">
    <property type="entry name" value="Aldolase_TIM"/>
</dbReference>
<dbReference type="Proteomes" id="UP001199044">
    <property type="component" value="Unassembled WGS sequence"/>
</dbReference>
<dbReference type="InterPro" id="IPR000385">
    <property type="entry name" value="MoaA_NifB_PqqE_Fe-S-bd_CS"/>
</dbReference>